<keyword evidence="1" id="KW-1133">Transmembrane helix</keyword>
<feature type="transmembrane region" description="Helical" evidence="1">
    <location>
        <begin position="104"/>
        <end position="120"/>
    </location>
</feature>
<name>A0ABV9T3M7_9BACT</name>
<sequence length="209" mass="23767">MKTLARSTFSFNRPATKIVFKNLIKLGIAGTLIGFFFPFDLGVAVLLASYLVYTLIKKWRRGAKDRKIYLIGAVTTGILGVICELWGIHNGYWEYHQLAGGREFPFWLPFAWALAFTYLYKLEKGIITTTGVDNMTSKMILAPIIAMIFPTLGEMITINLGVWTYQWPLQIMGVPLLAIILLTVFHTGVNLIMTWICQRNNWKNPVFNP</sequence>
<evidence type="ECO:0000256" key="1">
    <source>
        <dbReference type="SAM" id="Phobius"/>
    </source>
</evidence>
<protein>
    <submittedName>
        <fullName evidence="2">Uncharacterized protein</fullName>
    </submittedName>
</protein>
<dbReference type="Proteomes" id="UP001595818">
    <property type="component" value="Unassembled WGS sequence"/>
</dbReference>
<evidence type="ECO:0000313" key="3">
    <source>
        <dbReference type="Proteomes" id="UP001595818"/>
    </source>
</evidence>
<organism evidence="2 3">
    <name type="scientific">Negadavirga shengliensis</name>
    <dbReference type="NCBI Taxonomy" id="1389218"/>
    <lineage>
        <taxon>Bacteria</taxon>
        <taxon>Pseudomonadati</taxon>
        <taxon>Bacteroidota</taxon>
        <taxon>Cytophagia</taxon>
        <taxon>Cytophagales</taxon>
        <taxon>Cyclobacteriaceae</taxon>
        <taxon>Negadavirga</taxon>
    </lineage>
</organism>
<keyword evidence="1" id="KW-0472">Membrane</keyword>
<keyword evidence="1" id="KW-0812">Transmembrane</keyword>
<feature type="transmembrane region" description="Helical" evidence="1">
    <location>
        <begin position="68"/>
        <end position="89"/>
    </location>
</feature>
<reference evidence="3" key="1">
    <citation type="journal article" date="2019" name="Int. J. Syst. Evol. Microbiol.">
        <title>The Global Catalogue of Microorganisms (GCM) 10K type strain sequencing project: providing services to taxonomists for standard genome sequencing and annotation.</title>
        <authorList>
            <consortium name="The Broad Institute Genomics Platform"/>
            <consortium name="The Broad Institute Genome Sequencing Center for Infectious Disease"/>
            <person name="Wu L."/>
            <person name="Ma J."/>
        </authorList>
    </citation>
    <scope>NUCLEOTIDE SEQUENCE [LARGE SCALE GENOMIC DNA]</scope>
    <source>
        <strain evidence="3">CGMCC 4.7466</strain>
    </source>
</reference>
<dbReference type="RefSeq" id="WP_377065877.1">
    <property type="nucleotide sequence ID" value="NZ_JBHSJJ010000009.1"/>
</dbReference>
<gene>
    <name evidence="2" type="ORF">ACFPFU_16130</name>
</gene>
<dbReference type="EMBL" id="JBHSJJ010000009">
    <property type="protein sequence ID" value="MFC4873229.1"/>
    <property type="molecule type" value="Genomic_DNA"/>
</dbReference>
<comment type="caution">
    <text evidence="2">The sequence shown here is derived from an EMBL/GenBank/DDBJ whole genome shotgun (WGS) entry which is preliminary data.</text>
</comment>
<feature type="transmembrane region" description="Helical" evidence="1">
    <location>
        <begin position="32"/>
        <end position="56"/>
    </location>
</feature>
<feature type="transmembrane region" description="Helical" evidence="1">
    <location>
        <begin position="140"/>
        <end position="165"/>
    </location>
</feature>
<feature type="transmembrane region" description="Helical" evidence="1">
    <location>
        <begin position="171"/>
        <end position="193"/>
    </location>
</feature>
<evidence type="ECO:0000313" key="2">
    <source>
        <dbReference type="EMBL" id="MFC4873229.1"/>
    </source>
</evidence>
<keyword evidence="3" id="KW-1185">Reference proteome</keyword>
<proteinExistence type="predicted"/>
<accession>A0ABV9T3M7</accession>